<keyword evidence="1" id="KW-1133">Transmembrane helix</keyword>
<dbReference type="InParanoid" id="Q22DT4"/>
<dbReference type="AlphaFoldDB" id="Q22DT4"/>
<dbReference type="Proteomes" id="UP000009168">
    <property type="component" value="Unassembled WGS sequence"/>
</dbReference>
<sequence>MKKCRLDCLDKQNLIDKEKQFRLLMIFCPFGFTLILSILLYILLMGFNTIFPMINDLESYVLNKEIQLLKMQLYMEKVKQQMSFSRIQSFTQVLAGFTQNVILQSSFEQVVSWQDLSTENFITKPDSFNKTNFLVSGEYMLDNFCSLREQLCQNDSYCQSQYDYYFNQYEQILGNITYNQSQYVGWNQDNSTSWEDLSKDQKKFIILSSFLRSIVYSITQNRIQEDLQITEVYYARNQDSLALFYGFGLLSMSSINNQQFGGPFSCQKINGEYQRYKYKTIDQFNGFQYYDFNNQYCGNQTQNQHCFCKYNNYKRIYPVDWRCRPWFISSNSSYTASFADPFINLRNNQLMNTCSYKIIDQAQYPNISNESQQEIDAHSIVTVQFDFTRLKLNDNLTDKDGNIYGYQYIIAPKQFNNDGLSGYYQYTAMSHPYLDLTKKTSIIELEYENSINKQEEIANFIQNTPFLLNTNLKKKSCEGIFNVQNDQDIISMKKNGTQYEYIFTEIEICSGNLIEQNSLIVGYLSRAVETNYAKRYTIDNAVISIQKKVASYLNADSSNLLDKQKALDTLKQGIRDYQIFQHQEGIGMCCNNIASILMIEQKYQESLFYMQKAYILQEHIFQKKIPQNNMNFKDIVLKICKTVHEKNFMHIFACRKLQLANIINLICESENLDTFNYFNDHFVLEKVRKNSSVNQFRRSHQKITYFESPLSEKSQKNILVDLEEKYYQQRDVLFGKILYQTTNEQQSDRGRPRRLDETTRKVTERQKVIVDLSQRSAL</sequence>
<dbReference type="GeneID" id="7842880"/>
<keyword evidence="1 2" id="KW-0812">Transmembrane</keyword>
<evidence type="ECO:0000313" key="2">
    <source>
        <dbReference type="EMBL" id="EAR83471.2"/>
    </source>
</evidence>
<keyword evidence="1" id="KW-0472">Membrane</keyword>
<dbReference type="KEGG" id="tet:TTHERM_00927260"/>
<protein>
    <submittedName>
        <fullName evidence="2">Transmembrane protein, putative</fullName>
    </submittedName>
</protein>
<dbReference type="EMBL" id="GG662734">
    <property type="protein sequence ID" value="EAR83471.2"/>
    <property type="molecule type" value="Genomic_DNA"/>
</dbReference>
<dbReference type="HOGENOM" id="CLU_409124_0_0_1"/>
<evidence type="ECO:0000256" key="1">
    <source>
        <dbReference type="SAM" id="Phobius"/>
    </source>
</evidence>
<reference evidence="3" key="1">
    <citation type="journal article" date="2006" name="PLoS Biol.">
        <title>Macronuclear genome sequence of the ciliate Tetrahymena thermophila, a model eukaryote.</title>
        <authorList>
            <person name="Eisen J.A."/>
            <person name="Coyne R.S."/>
            <person name="Wu M."/>
            <person name="Wu D."/>
            <person name="Thiagarajan M."/>
            <person name="Wortman J.R."/>
            <person name="Badger J.H."/>
            <person name="Ren Q."/>
            <person name="Amedeo P."/>
            <person name="Jones K.M."/>
            <person name="Tallon L.J."/>
            <person name="Delcher A.L."/>
            <person name="Salzberg S.L."/>
            <person name="Silva J.C."/>
            <person name="Haas B.J."/>
            <person name="Majoros W.H."/>
            <person name="Farzad M."/>
            <person name="Carlton J.M."/>
            <person name="Smith R.K. Jr."/>
            <person name="Garg J."/>
            <person name="Pearlman R.E."/>
            <person name="Karrer K.M."/>
            <person name="Sun L."/>
            <person name="Manning G."/>
            <person name="Elde N.C."/>
            <person name="Turkewitz A.P."/>
            <person name="Asai D.J."/>
            <person name="Wilkes D.E."/>
            <person name="Wang Y."/>
            <person name="Cai H."/>
            <person name="Collins K."/>
            <person name="Stewart B.A."/>
            <person name="Lee S.R."/>
            <person name="Wilamowska K."/>
            <person name="Weinberg Z."/>
            <person name="Ruzzo W.L."/>
            <person name="Wloga D."/>
            <person name="Gaertig J."/>
            <person name="Frankel J."/>
            <person name="Tsao C.-C."/>
            <person name="Gorovsky M.A."/>
            <person name="Keeling P.J."/>
            <person name="Waller R.F."/>
            <person name="Patron N.J."/>
            <person name="Cherry J.M."/>
            <person name="Stover N.A."/>
            <person name="Krieger C.J."/>
            <person name="del Toro C."/>
            <person name="Ryder H.F."/>
            <person name="Williamson S.C."/>
            <person name="Barbeau R.A."/>
            <person name="Hamilton E.P."/>
            <person name="Orias E."/>
        </authorList>
    </citation>
    <scope>NUCLEOTIDE SEQUENCE [LARGE SCALE GENOMIC DNA]</scope>
    <source>
        <strain evidence="3">SB210</strain>
    </source>
</reference>
<organism evidence="2 3">
    <name type="scientific">Tetrahymena thermophila (strain SB210)</name>
    <dbReference type="NCBI Taxonomy" id="312017"/>
    <lineage>
        <taxon>Eukaryota</taxon>
        <taxon>Sar</taxon>
        <taxon>Alveolata</taxon>
        <taxon>Ciliophora</taxon>
        <taxon>Intramacronucleata</taxon>
        <taxon>Oligohymenophorea</taxon>
        <taxon>Hymenostomatida</taxon>
        <taxon>Tetrahymenina</taxon>
        <taxon>Tetrahymenidae</taxon>
        <taxon>Tetrahymena</taxon>
    </lineage>
</organism>
<accession>Q22DT4</accession>
<dbReference type="RefSeq" id="XP_001031134.2">
    <property type="nucleotide sequence ID" value="XM_001031134.2"/>
</dbReference>
<gene>
    <name evidence="2" type="ORF">TTHERM_00927260</name>
</gene>
<name>Q22DT4_TETTS</name>
<proteinExistence type="predicted"/>
<evidence type="ECO:0000313" key="3">
    <source>
        <dbReference type="Proteomes" id="UP000009168"/>
    </source>
</evidence>
<feature type="transmembrane region" description="Helical" evidence="1">
    <location>
        <begin position="21"/>
        <end position="44"/>
    </location>
</feature>
<keyword evidence="3" id="KW-1185">Reference proteome</keyword>